<dbReference type="SUPFAM" id="SSF52343">
    <property type="entry name" value="Ferredoxin reductase-like, C-terminal NADP-linked domain"/>
    <property type="match status" value="1"/>
</dbReference>
<keyword evidence="7" id="KW-0408">Iron</keyword>
<dbReference type="InterPro" id="IPR017927">
    <property type="entry name" value="FAD-bd_FR_type"/>
</dbReference>
<evidence type="ECO:0000313" key="12">
    <source>
        <dbReference type="EMBL" id="MEU6807279.1"/>
    </source>
</evidence>
<gene>
    <name evidence="12" type="primary">paaE</name>
    <name evidence="12" type="ORF">ABZ931_40975</name>
</gene>
<dbReference type="InterPro" id="IPR008333">
    <property type="entry name" value="Cbr1-like_FAD-bd_dom"/>
</dbReference>
<dbReference type="InterPro" id="IPR006058">
    <property type="entry name" value="2Fe2S_fd_BS"/>
</dbReference>
<dbReference type="InterPro" id="IPR011884">
    <property type="entry name" value="PaaE"/>
</dbReference>
<dbReference type="InterPro" id="IPR001433">
    <property type="entry name" value="OxRdtase_FAD/NAD-bd"/>
</dbReference>
<evidence type="ECO:0000259" key="11">
    <source>
        <dbReference type="PROSITE" id="PS51384"/>
    </source>
</evidence>
<organism evidence="12 13">
    <name type="scientific">Streptomyces neyagawaensis</name>
    <dbReference type="NCBI Taxonomy" id="42238"/>
    <lineage>
        <taxon>Bacteria</taxon>
        <taxon>Bacillati</taxon>
        <taxon>Actinomycetota</taxon>
        <taxon>Actinomycetes</taxon>
        <taxon>Kitasatosporales</taxon>
        <taxon>Streptomycetaceae</taxon>
        <taxon>Streptomyces</taxon>
    </lineage>
</organism>
<evidence type="ECO:0000256" key="2">
    <source>
        <dbReference type="ARBA" id="ARBA00022630"/>
    </source>
</evidence>
<dbReference type="Gene3D" id="2.40.30.10">
    <property type="entry name" value="Translation factors"/>
    <property type="match status" value="1"/>
</dbReference>
<dbReference type="EC" id="1.14.13.149" evidence="12"/>
<keyword evidence="3" id="KW-0001">2Fe-2S</keyword>
<dbReference type="Pfam" id="PF00175">
    <property type="entry name" value="NAD_binding_1"/>
    <property type="match status" value="1"/>
</dbReference>
<dbReference type="PANTHER" id="PTHR47354:SF8">
    <property type="entry name" value="1,2-PHENYLACETYL-COA EPOXIDASE, SUBUNIT E"/>
    <property type="match status" value="1"/>
</dbReference>
<dbReference type="PRINTS" id="PR00371">
    <property type="entry name" value="FPNCR"/>
</dbReference>
<dbReference type="Gene3D" id="3.40.50.80">
    <property type="entry name" value="Nucleotide-binding domain of ferredoxin-NADP reductase (FNR) module"/>
    <property type="match status" value="1"/>
</dbReference>
<dbReference type="PANTHER" id="PTHR47354">
    <property type="entry name" value="NADH OXIDOREDUCTASE HCR"/>
    <property type="match status" value="1"/>
</dbReference>
<keyword evidence="5" id="KW-0274">FAD</keyword>
<dbReference type="InterPro" id="IPR039261">
    <property type="entry name" value="FNR_nucleotide-bd"/>
</dbReference>
<proteinExistence type="predicted"/>
<evidence type="ECO:0000259" key="10">
    <source>
        <dbReference type="PROSITE" id="PS51085"/>
    </source>
</evidence>
<dbReference type="Pfam" id="PF00970">
    <property type="entry name" value="FAD_binding_6"/>
    <property type="match status" value="1"/>
</dbReference>
<dbReference type="InterPro" id="IPR017938">
    <property type="entry name" value="Riboflavin_synthase-like_b-brl"/>
</dbReference>
<dbReference type="PRINTS" id="PR00410">
    <property type="entry name" value="PHEHYDRXLASE"/>
</dbReference>
<evidence type="ECO:0000256" key="7">
    <source>
        <dbReference type="ARBA" id="ARBA00023004"/>
    </source>
</evidence>
<dbReference type="EMBL" id="JBEYXT010000512">
    <property type="protein sequence ID" value="MEU6807279.1"/>
    <property type="molecule type" value="Genomic_DNA"/>
</dbReference>
<keyword evidence="8" id="KW-0411">Iron-sulfur</keyword>
<dbReference type="NCBIfam" id="TIGR02160">
    <property type="entry name" value="PA_CoA_Oxy5"/>
    <property type="match status" value="1"/>
</dbReference>
<keyword evidence="6 12" id="KW-0560">Oxidoreductase</keyword>
<comment type="caution">
    <text evidence="12">The sequence shown here is derived from an EMBL/GenBank/DDBJ whole genome shotgun (WGS) entry which is preliminary data.</text>
</comment>
<evidence type="ECO:0000313" key="13">
    <source>
        <dbReference type="Proteomes" id="UP001551189"/>
    </source>
</evidence>
<evidence type="ECO:0000256" key="9">
    <source>
        <dbReference type="SAM" id="MobiDB-lite"/>
    </source>
</evidence>
<keyword evidence="13" id="KW-1185">Reference proteome</keyword>
<comment type="cofactor">
    <cofactor evidence="1">
        <name>FAD</name>
        <dbReference type="ChEBI" id="CHEBI:57692"/>
    </cofactor>
</comment>
<sequence>MKGFTEGPTGGLRGGPVAEAADEAAVQVAVGAAGPVASAVPGPAARDGEGGGEGGGDGGASAVRPRARRRPVFHALRVAEVRPLCEDAVAVGFEIPDGLAAEFTFAPGQSLTLRREIDGRDERRSYSICSPAGSAPRIGVRVVPGGLFSSWLVNDVRPGDTVEVMPPTGFFTPDLTAPGHHVLIAAGSGITPMISIAESVLAADPRSTVTLFYGNRRTGTVMFADELADLKDLYPARFQLAHVLSREPREAELLSGRLDAGRLAALIGSLVDVDTADHWWLCGPHGMVRDAQQVLTGLGVPADRVHQELFYADDEPVREVRHEEAAAEGPVSEVTITLDGRTTTAPLPRDRTILDAAQRTRPDLPFACKGGVCGTCRALVPDGKADMRRNYALEPAEVAAGYVLTCQTYPVSETLTVDFDT</sequence>
<evidence type="ECO:0000256" key="1">
    <source>
        <dbReference type="ARBA" id="ARBA00001974"/>
    </source>
</evidence>
<dbReference type="PROSITE" id="PS00197">
    <property type="entry name" value="2FE2S_FER_1"/>
    <property type="match status" value="1"/>
</dbReference>
<dbReference type="Gene3D" id="3.10.20.30">
    <property type="match status" value="1"/>
</dbReference>
<accession>A0ABV3BDI1</accession>
<dbReference type="PROSITE" id="PS51085">
    <property type="entry name" value="2FE2S_FER_2"/>
    <property type="match status" value="1"/>
</dbReference>
<dbReference type="CDD" id="cd00207">
    <property type="entry name" value="fer2"/>
    <property type="match status" value="1"/>
</dbReference>
<dbReference type="InterPro" id="IPR012675">
    <property type="entry name" value="Beta-grasp_dom_sf"/>
</dbReference>
<evidence type="ECO:0000256" key="3">
    <source>
        <dbReference type="ARBA" id="ARBA00022714"/>
    </source>
</evidence>
<feature type="region of interest" description="Disordered" evidence="9">
    <location>
        <begin position="36"/>
        <end position="66"/>
    </location>
</feature>
<dbReference type="Pfam" id="PF00111">
    <property type="entry name" value="Fer2"/>
    <property type="match status" value="1"/>
</dbReference>
<dbReference type="SUPFAM" id="SSF54292">
    <property type="entry name" value="2Fe-2S ferredoxin-like"/>
    <property type="match status" value="1"/>
</dbReference>
<keyword evidence="4" id="KW-0479">Metal-binding</keyword>
<protein>
    <submittedName>
        <fullName evidence="12">1,2-phenylacetyl-CoA epoxidase subunit PaaE</fullName>
        <ecNumber evidence="12">1.14.13.149</ecNumber>
    </submittedName>
</protein>
<dbReference type="Proteomes" id="UP001551189">
    <property type="component" value="Unassembled WGS sequence"/>
</dbReference>
<reference evidence="12 13" key="1">
    <citation type="submission" date="2024-06" db="EMBL/GenBank/DDBJ databases">
        <title>The Natural Products Discovery Center: Release of the First 8490 Sequenced Strains for Exploring Actinobacteria Biosynthetic Diversity.</title>
        <authorList>
            <person name="Kalkreuter E."/>
            <person name="Kautsar S.A."/>
            <person name="Yang D."/>
            <person name="Bader C.D."/>
            <person name="Teijaro C.N."/>
            <person name="Fluegel L."/>
            <person name="Davis C.M."/>
            <person name="Simpson J.R."/>
            <person name="Lauterbach L."/>
            <person name="Steele A.D."/>
            <person name="Gui C."/>
            <person name="Meng S."/>
            <person name="Li G."/>
            <person name="Viehrig K."/>
            <person name="Ye F."/>
            <person name="Su P."/>
            <person name="Kiefer A.F."/>
            <person name="Nichols A."/>
            <person name="Cepeda A.J."/>
            <person name="Yan W."/>
            <person name="Fan B."/>
            <person name="Jiang Y."/>
            <person name="Adhikari A."/>
            <person name="Zheng C.-J."/>
            <person name="Schuster L."/>
            <person name="Cowan T.M."/>
            <person name="Smanski M.J."/>
            <person name="Chevrette M.G."/>
            <person name="De Carvalho L.P.S."/>
            <person name="Shen B."/>
        </authorList>
    </citation>
    <scope>NUCLEOTIDE SEQUENCE [LARGE SCALE GENOMIC DNA]</scope>
    <source>
        <strain evidence="12 13">NPDC046851</strain>
    </source>
</reference>
<feature type="domain" description="2Fe-2S ferredoxin-type" evidence="10">
    <location>
        <begin position="332"/>
        <end position="421"/>
    </location>
</feature>
<evidence type="ECO:0000256" key="8">
    <source>
        <dbReference type="ARBA" id="ARBA00023014"/>
    </source>
</evidence>
<dbReference type="InterPro" id="IPR001709">
    <property type="entry name" value="Flavoprot_Pyr_Nucl_cyt_Rdtase"/>
</dbReference>
<dbReference type="InterPro" id="IPR050415">
    <property type="entry name" value="MRET"/>
</dbReference>
<feature type="domain" description="FAD-binding FR-type" evidence="11">
    <location>
        <begin position="71"/>
        <end position="174"/>
    </location>
</feature>
<dbReference type="CDD" id="cd06214">
    <property type="entry name" value="PA_degradation_oxidoreductase_like"/>
    <property type="match status" value="1"/>
</dbReference>
<evidence type="ECO:0000256" key="5">
    <source>
        <dbReference type="ARBA" id="ARBA00022827"/>
    </source>
</evidence>
<evidence type="ECO:0000256" key="4">
    <source>
        <dbReference type="ARBA" id="ARBA00022723"/>
    </source>
</evidence>
<dbReference type="RefSeq" id="WP_359703499.1">
    <property type="nucleotide sequence ID" value="NZ_JBEYXT010000512.1"/>
</dbReference>
<keyword evidence="2" id="KW-0285">Flavoprotein</keyword>
<dbReference type="InterPro" id="IPR036010">
    <property type="entry name" value="2Fe-2S_ferredoxin-like_sf"/>
</dbReference>
<feature type="compositionally biased region" description="Low complexity" evidence="9">
    <location>
        <begin position="36"/>
        <end position="45"/>
    </location>
</feature>
<dbReference type="GO" id="GO:0097266">
    <property type="term" value="F:phenylacetyl-CoA 1,2-epoxidase activity"/>
    <property type="evidence" value="ECO:0007669"/>
    <property type="project" value="UniProtKB-EC"/>
</dbReference>
<dbReference type="InterPro" id="IPR001041">
    <property type="entry name" value="2Fe-2S_ferredoxin-type"/>
</dbReference>
<dbReference type="SUPFAM" id="SSF63380">
    <property type="entry name" value="Riboflavin synthase domain-like"/>
    <property type="match status" value="1"/>
</dbReference>
<name>A0ABV3BDI1_9ACTN</name>
<dbReference type="PROSITE" id="PS51384">
    <property type="entry name" value="FAD_FR"/>
    <property type="match status" value="1"/>
</dbReference>
<evidence type="ECO:0000256" key="6">
    <source>
        <dbReference type="ARBA" id="ARBA00023002"/>
    </source>
</evidence>